<evidence type="ECO:0000313" key="2">
    <source>
        <dbReference type="EMBL" id="KAJ7084835.1"/>
    </source>
</evidence>
<feature type="compositionally biased region" description="Low complexity" evidence="1">
    <location>
        <begin position="295"/>
        <end position="307"/>
    </location>
</feature>
<feature type="region of interest" description="Disordered" evidence="1">
    <location>
        <begin position="32"/>
        <end position="70"/>
    </location>
</feature>
<gene>
    <name evidence="2" type="ORF">B0H15DRAFT_847779</name>
</gene>
<name>A0AAD6XKG5_9AGAR</name>
<feature type="region of interest" description="Disordered" evidence="1">
    <location>
        <begin position="170"/>
        <end position="218"/>
    </location>
</feature>
<dbReference type="AlphaFoldDB" id="A0AAD6XKG5"/>
<feature type="region of interest" description="Disordered" evidence="1">
    <location>
        <begin position="246"/>
        <end position="307"/>
    </location>
</feature>
<protein>
    <submittedName>
        <fullName evidence="2">Uncharacterized protein</fullName>
    </submittedName>
</protein>
<keyword evidence="3" id="KW-1185">Reference proteome</keyword>
<feature type="compositionally biased region" description="Polar residues" evidence="1">
    <location>
        <begin position="359"/>
        <end position="378"/>
    </location>
</feature>
<proteinExistence type="predicted"/>
<organism evidence="2 3">
    <name type="scientific">Mycena belliarum</name>
    <dbReference type="NCBI Taxonomy" id="1033014"/>
    <lineage>
        <taxon>Eukaryota</taxon>
        <taxon>Fungi</taxon>
        <taxon>Dikarya</taxon>
        <taxon>Basidiomycota</taxon>
        <taxon>Agaricomycotina</taxon>
        <taxon>Agaricomycetes</taxon>
        <taxon>Agaricomycetidae</taxon>
        <taxon>Agaricales</taxon>
        <taxon>Marasmiineae</taxon>
        <taxon>Mycenaceae</taxon>
        <taxon>Mycena</taxon>
    </lineage>
</organism>
<sequence length="883" mass="96918">MNYPHTPVVRRRAQRLASHPYMRFKTDFRVSPSSISNQVPHAGRRTPVSSSSQRSISTDSPSGIPDTSISPGYMRFFGELEDASCFPHIDPFSSFARSETSTPPITRRLPLERIEESEHEDSVPTPAYMRTPGSNETSDALSLTAIQASSTASPTTARRSNTRYLGIIEEDELEDDDVNACPPISSSPGRSSDSGADFFPENEASSSPQTSDHNPDSPAEALIVKTAGEDFGSQLYHLLVVAASESARNRDSPEALQNRSLSVTPDYPASSAPPYTDVNISHSIHTRRNDFGPRSSSSSSSSSDSAGIAESCDCSACARSKSSSRTESVASTVHSYSGYAADVDASLISSPIQAPSSAYQIASTTESRSSQSTPTQRLTPDKRLLTRSNSFKTPVSRAEKRSYSSLHEDPTYATHKKSKMHSRAPSSSRSKPSSSSKSLSRVPASLRKSFSLRSAASSSHASHDKKELIPTVPNTPCPTTKPGRLIKAASQTSTVPFVVPIIAPPPEHIARLPLSREACAKIRIGNFVAREERLRAEDGLLEFDIGARTSTDAERSKWEDFIGVGTQWRVKVIEWILEVLPKRSTYYPPISSASRSLFGPSLKRPSVSFSSSDGHEEIDLLDQLRTSPETRFHAAYLFLRYFFLLMTNDVERKRIQGMQNSDTAAKNELPWDPAFPPEGWNLVVWDLCLACLAISVKAHRDVLEPLSPVFSWEFEALAPHDLTYEDLEIGHRDVLSGLRFRLGDTPQLLLDELWTALPSLQQVLSFRGGWNYAQKETWALLFDAVCVPDVLALPISLLTVAALVEALVATLVFQYEYDATLTSLTSNAARRRSATNTTESDKVQRKLVARAEQEIEGVVQDIQAAVGISDEHLKNARSWVCTT</sequence>
<feature type="compositionally biased region" description="Low complexity" evidence="1">
    <location>
        <begin position="423"/>
        <end position="460"/>
    </location>
</feature>
<comment type="caution">
    <text evidence="2">The sequence shown here is derived from an EMBL/GenBank/DDBJ whole genome shotgun (WGS) entry which is preliminary data.</text>
</comment>
<dbReference type="Proteomes" id="UP001222325">
    <property type="component" value="Unassembled WGS sequence"/>
</dbReference>
<feature type="compositionally biased region" description="Low complexity" evidence="1">
    <location>
        <begin position="182"/>
        <end position="194"/>
    </location>
</feature>
<feature type="region of interest" description="Disordered" evidence="1">
    <location>
        <begin position="359"/>
        <end position="482"/>
    </location>
</feature>
<reference evidence="2" key="1">
    <citation type="submission" date="2023-03" db="EMBL/GenBank/DDBJ databases">
        <title>Massive genome expansion in bonnet fungi (Mycena s.s.) driven by repeated elements and novel gene families across ecological guilds.</title>
        <authorList>
            <consortium name="Lawrence Berkeley National Laboratory"/>
            <person name="Harder C.B."/>
            <person name="Miyauchi S."/>
            <person name="Viragh M."/>
            <person name="Kuo A."/>
            <person name="Thoen E."/>
            <person name="Andreopoulos B."/>
            <person name="Lu D."/>
            <person name="Skrede I."/>
            <person name="Drula E."/>
            <person name="Henrissat B."/>
            <person name="Morin E."/>
            <person name="Kohler A."/>
            <person name="Barry K."/>
            <person name="LaButti K."/>
            <person name="Morin E."/>
            <person name="Salamov A."/>
            <person name="Lipzen A."/>
            <person name="Mereny Z."/>
            <person name="Hegedus B."/>
            <person name="Baldrian P."/>
            <person name="Stursova M."/>
            <person name="Weitz H."/>
            <person name="Taylor A."/>
            <person name="Grigoriev I.V."/>
            <person name="Nagy L.G."/>
            <person name="Martin F."/>
            <person name="Kauserud H."/>
        </authorList>
    </citation>
    <scope>NUCLEOTIDE SEQUENCE</scope>
    <source>
        <strain evidence="2">CBHHK173m</strain>
    </source>
</reference>
<feature type="compositionally biased region" description="Polar residues" evidence="1">
    <location>
        <begin position="203"/>
        <end position="212"/>
    </location>
</feature>
<dbReference type="EMBL" id="JARJCN010000036">
    <property type="protein sequence ID" value="KAJ7084835.1"/>
    <property type="molecule type" value="Genomic_DNA"/>
</dbReference>
<feature type="region of interest" description="Disordered" evidence="1">
    <location>
        <begin position="94"/>
        <end position="138"/>
    </location>
</feature>
<feature type="compositionally biased region" description="Basic and acidic residues" evidence="1">
    <location>
        <begin position="397"/>
        <end position="410"/>
    </location>
</feature>
<evidence type="ECO:0000256" key="1">
    <source>
        <dbReference type="SAM" id="MobiDB-lite"/>
    </source>
</evidence>
<accession>A0AAD6XKG5</accession>
<feature type="compositionally biased region" description="Basic and acidic residues" evidence="1">
    <location>
        <begin position="109"/>
        <end position="122"/>
    </location>
</feature>
<feature type="compositionally biased region" description="Low complexity" evidence="1">
    <location>
        <begin position="49"/>
        <end position="62"/>
    </location>
</feature>
<feature type="compositionally biased region" description="Polar residues" evidence="1">
    <location>
        <begin position="95"/>
        <end position="104"/>
    </location>
</feature>
<evidence type="ECO:0000313" key="3">
    <source>
        <dbReference type="Proteomes" id="UP001222325"/>
    </source>
</evidence>